<reference evidence="2" key="1">
    <citation type="submission" date="2021-05" db="EMBL/GenBank/DDBJ databases">
        <title>Novel Bacillus species.</title>
        <authorList>
            <person name="Liu G."/>
        </authorList>
    </citation>
    <scope>NUCLEOTIDE SEQUENCE</scope>
    <source>
        <strain evidence="2 4">FJAT-50051</strain>
    </source>
</reference>
<dbReference type="RefSeq" id="WP_213144747.1">
    <property type="nucleotide sequence ID" value="NZ_JAGYPE020000024.1"/>
</dbReference>
<dbReference type="PANTHER" id="PTHR43777:SF1">
    <property type="entry name" value="MOLYBDENUM COFACTOR CYTIDYLYLTRANSFERASE"/>
    <property type="match status" value="1"/>
</dbReference>
<dbReference type="InterPro" id="IPR025877">
    <property type="entry name" value="MobA-like_NTP_Trfase"/>
</dbReference>
<dbReference type="AlphaFoldDB" id="A0A942T297"/>
<dbReference type="Proteomes" id="UP000677265">
    <property type="component" value="Unassembled WGS sequence"/>
</dbReference>
<accession>A0A942T297</accession>
<dbReference type="SUPFAM" id="SSF53448">
    <property type="entry name" value="Nucleotide-diphospho-sugar transferases"/>
    <property type="match status" value="1"/>
</dbReference>
<dbReference type="Pfam" id="PF12804">
    <property type="entry name" value="NTP_transf_3"/>
    <property type="match status" value="1"/>
</dbReference>
<dbReference type="InterPro" id="IPR029044">
    <property type="entry name" value="Nucleotide-diphossugar_trans"/>
</dbReference>
<dbReference type="CDD" id="cd04182">
    <property type="entry name" value="GT_2_like_f"/>
    <property type="match status" value="1"/>
</dbReference>
<comment type="caution">
    <text evidence="2">The sequence shown here is derived from an EMBL/GenBank/DDBJ whole genome shotgun (WGS) entry which is preliminary data.</text>
</comment>
<dbReference type="GO" id="GO:0016779">
    <property type="term" value="F:nucleotidyltransferase activity"/>
    <property type="evidence" value="ECO:0007669"/>
    <property type="project" value="UniProtKB-ARBA"/>
</dbReference>
<dbReference type="EMBL" id="JAGYPE020000024">
    <property type="protein sequence ID" value="MCH6266744.1"/>
    <property type="molecule type" value="Genomic_DNA"/>
</dbReference>
<dbReference type="EMBL" id="JAGYPE010000005">
    <property type="protein sequence ID" value="MBS4184859.1"/>
    <property type="molecule type" value="Genomic_DNA"/>
</dbReference>
<protein>
    <submittedName>
        <fullName evidence="2">Nucleotidyltransferase family protein</fullName>
    </submittedName>
</protein>
<dbReference type="Gene3D" id="3.90.550.10">
    <property type="entry name" value="Spore Coat Polysaccharide Biosynthesis Protein SpsA, Chain A"/>
    <property type="match status" value="1"/>
</dbReference>
<evidence type="ECO:0000259" key="1">
    <source>
        <dbReference type="Pfam" id="PF12804"/>
    </source>
</evidence>
<dbReference type="PANTHER" id="PTHR43777">
    <property type="entry name" value="MOLYBDENUM COFACTOR CYTIDYLYLTRANSFERASE"/>
    <property type="match status" value="1"/>
</dbReference>
<name>A0A942T297_9BACI</name>
<evidence type="ECO:0000313" key="2">
    <source>
        <dbReference type="EMBL" id="MBS4184859.1"/>
    </source>
</evidence>
<gene>
    <name evidence="3" type="ORF">KHB02_014540</name>
    <name evidence="2" type="ORF">KHB02_26125</name>
</gene>
<proteinExistence type="predicted"/>
<organism evidence="2">
    <name type="scientific">Neobacillus citreus</name>
    <dbReference type="NCBI Taxonomy" id="2833578"/>
    <lineage>
        <taxon>Bacteria</taxon>
        <taxon>Bacillati</taxon>
        <taxon>Bacillota</taxon>
        <taxon>Bacilli</taxon>
        <taxon>Bacillales</taxon>
        <taxon>Bacillaceae</taxon>
        <taxon>Neobacillus</taxon>
    </lineage>
</organism>
<evidence type="ECO:0000313" key="4">
    <source>
        <dbReference type="Proteomes" id="UP000677265"/>
    </source>
</evidence>
<evidence type="ECO:0000313" key="3">
    <source>
        <dbReference type="EMBL" id="MCH6266744.1"/>
    </source>
</evidence>
<keyword evidence="4" id="KW-1185">Reference proteome</keyword>
<sequence>MVPLIPITAVVLAAGNSSRMGDFKPLLPIQGIPMLELVLRNVLAFPFENVMAIIGHNENKIKDAIHISDQRFKWVSNIHFNQGLSSSIKTAVQRCNVETCGLIVFLGDQPLLKKSTIQQIIQTILKTNVNQSKYILQPTYNSVPGHPVYISSQLFPYVGEITGDQGAKAIFKFADQHFQIPIADEGTILDADTYEDYQDIIQKIKKSF</sequence>
<feature type="domain" description="MobA-like NTP transferase" evidence="1">
    <location>
        <begin position="9"/>
        <end position="173"/>
    </location>
</feature>